<keyword evidence="2" id="KW-0547">Nucleotide-binding</keyword>
<evidence type="ECO:0000313" key="5">
    <source>
        <dbReference type="Ensembl" id="ENSCCRP00010013478.1"/>
    </source>
</evidence>
<dbReference type="InterPro" id="IPR036116">
    <property type="entry name" value="FN3_sf"/>
</dbReference>
<evidence type="ECO:0000313" key="6">
    <source>
        <dbReference type="Proteomes" id="UP000694427"/>
    </source>
</evidence>
<dbReference type="SUPFAM" id="SSF52540">
    <property type="entry name" value="P-loop containing nucleoside triphosphate hydrolases"/>
    <property type="match status" value="1"/>
</dbReference>
<dbReference type="InterPro" id="IPR027417">
    <property type="entry name" value="P-loop_NTPase"/>
</dbReference>
<dbReference type="GO" id="GO:0005525">
    <property type="term" value="F:GTP binding"/>
    <property type="evidence" value="ECO:0007669"/>
    <property type="project" value="InterPro"/>
</dbReference>
<dbReference type="InterPro" id="IPR006703">
    <property type="entry name" value="G_AIG1"/>
</dbReference>
<dbReference type="SUPFAM" id="SSF49265">
    <property type="entry name" value="Fibronectin type III"/>
    <property type="match status" value="1"/>
</dbReference>
<dbReference type="Pfam" id="PF04548">
    <property type="entry name" value="AIG1"/>
    <property type="match status" value="1"/>
</dbReference>
<dbReference type="Gene3D" id="3.40.50.300">
    <property type="entry name" value="P-loop containing nucleotide triphosphate hydrolases"/>
    <property type="match status" value="1"/>
</dbReference>
<dbReference type="Pfam" id="PF18078">
    <property type="entry name" value="Thioredoxin_11"/>
    <property type="match status" value="1"/>
</dbReference>
<dbReference type="Proteomes" id="UP000694427">
    <property type="component" value="Unplaced"/>
</dbReference>
<dbReference type="InterPro" id="IPR040581">
    <property type="entry name" value="Thioredoxin_11"/>
</dbReference>
<dbReference type="PROSITE" id="PS50853">
    <property type="entry name" value="FN3"/>
    <property type="match status" value="1"/>
</dbReference>
<evidence type="ECO:0000256" key="2">
    <source>
        <dbReference type="ARBA" id="ARBA00022741"/>
    </source>
</evidence>
<organism evidence="5 6">
    <name type="scientific">Cyprinus carpio</name>
    <name type="common">Common carp</name>
    <dbReference type="NCBI Taxonomy" id="7962"/>
    <lineage>
        <taxon>Eukaryota</taxon>
        <taxon>Metazoa</taxon>
        <taxon>Chordata</taxon>
        <taxon>Craniata</taxon>
        <taxon>Vertebrata</taxon>
        <taxon>Euteleostomi</taxon>
        <taxon>Actinopterygii</taxon>
        <taxon>Neopterygii</taxon>
        <taxon>Teleostei</taxon>
        <taxon>Ostariophysi</taxon>
        <taxon>Cypriniformes</taxon>
        <taxon>Cyprinidae</taxon>
        <taxon>Cyprininae</taxon>
        <taxon>Cyprinus</taxon>
    </lineage>
</organism>
<name>A0A8C1GT48_CYPCA</name>
<sequence length="681" mass="78826">MLRNLQRTTDVASQSWLNESVSEKMKEHLKIFKELMVSHSSQSTKFVVFIEDHEKHPGSCILLYKNGCNEAVCFTSPSKPESPIIKDVRYRQVDLKVSPPCPATEELKILYKMKEEEYWRSQTVSQNQNTVTLTDLRPDTEYSIKCAAVGKLNYITESDVTSVITKDKNKLIQKSILIEDVNPARYRLQTSADNLQQSEPYRKLTFGERDENKPHKTILMVGETGTGKTTLINTMINYMLGVKREDKIWFEITDDQSDRTSAHSQTSRVTVYEFYLQESLIDLTIIDTPGYGDTCGIDLDKHVAMSLLSLCKSAAGIKEIIAVCLVINALQIRLCDRQIYIFDAVQSLFGKDIVENIVLLFTHSRGAIPKNALPAVKEAKIKCAINDKNQPVFFQFDNRQSEPADEEYEMMQKLSWDRSFRGMTGLFKFLDTIKPKSLKMTYDVLQKRSQLEANIYILQSRDKMMKLKQNELKNNQEVLEQDKNYVKTKKNFEYEVEVPYKVKVDSDRAKASMVLCCTFCEENCHYQSSWWNGFLLLSVIKDDHCTVCTNKCHYSKHVKDAKIYVRKIKKEKRTYEDLKKKYENKIGDGEFLVKKLNEELQELEKEKIKLVTEAFDCVETLEKIALNTDSLLTLQHIDFLIENLKEINEPEKAKTLESIKKRAGEKQRAIGYFTMFKKINK</sequence>
<dbReference type="PANTHER" id="PTHR32046:SF11">
    <property type="entry name" value="IMMUNE-ASSOCIATED NUCLEOTIDE-BINDING PROTEIN 10-LIKE"/>
    <property type="match status" value="1"/>
</dbReference>
<protein>
    <recommendedName>
        <fullName evidence="4">Fibronectin type-III domain-containing protein</fullName>
    </recommendedName>
</protein>
<dbReference type="PANTHER" id="PTHR32046">
    <property type="entry name" value="G DOMAIN-CONTAINING PROTEIN"/>
    <property type="match status" value="1"/>
</dbReference>
<comment type="similarity">
    <text evidence="1">Belongs to the TRAFAC class TrmE-Era-EngA-EngB-Septin-like GTPase superfamily. AIG1/Toc34/Toc159-like paraseptin GTPase family. IAN subfamily.</text>
</comment>
<feature type="domain" description="Fibronectin type-III" evidence="4">
    <location>
        <begin position="79"/>
        <end position="168"/>
    </location>
</feature>
<dbReference type="InterPro" id="IPR025662">
    <property type="entry name" value="Sigma_54_int_dom_ATP-bd_1"/>
</dbReference>
<keyword evidence="3" id="KW-0175">Coiled coil</keyword>
<reference evidence="5" key="2">
    <citation type="submission" date="2025-09" db="UniProtKB">
        <authorList>
            <consortium name="Ensembl"/>
        </authorList>
    </citation>
    <scope>IDENTIFICATION</scope>
</reference>
<dbReference type="InterPro" id="IPR003961">
    <property type="entry name" value="FN3_dom"/>
</dbReference>
<dbReference type="Ensembl" id="ENSCCRT00010014711.1">
    <property type="protein sequence ID" value="ENSCCRP00010013478.1"/>
    <property type="gene ID" value="ENSCCRG00010005799.1"/>
</dbReference>
<dbReference type="CDD" id="cd00063">
    <property type="entry name" value="FN3"/>
    <property type="match status" value="1"/>
</dbReference>
<evidence type="ECO:0000256" key="1">
    <source>
        <dbReference type="ARBA" id="ARBA00008535"/>
    </source>
</evidence>
<dbReference type="PROSITE" id="PS00675">
    <property type="entry name" value="SIGMA54_INTERACT_1"/>
    <property type="match status" value="1"/>
</dbReference>
<feature type="coiled-coil region" evidence="3">
    <location>
        <begin position="561"/>
        <end position="613"/>
    </location>
</feature>
<dbReference type="Gene3D" id="2.60.40.10">
    <property type="entry name" value="Immunoglobulins"/>
    <property type="match status" value="1"/>
</dbReference>
<evidence type="ECO:0000259" key="4">
    <source>
        <dbReference type="PROSITE" id="PS50853"/>
    </source>
</evidence>
<proteinExistence type="inferred from homology"/>
<accession>A0A8C1GT48</accession>
<reference evidence="5" key="1">
    <citation type="submission" date="2025-08" db="UniProtKB">
        <authorList>
            <consortium name="Ensembl"/>
        </authorList>
    </citation>
    <scope>IDENTIFICATION</scope>
</reference>
<keyword evidence="6" id="KW-1185">Reference proteome</keyword>
<dbReference type="AlphaFoldDB" id="A0A8C1GT48"/>
<evidence type="ECO:0000256" key="3">
    <source>
        <dbReference type="SAM" id="Coils"/>
    </source>
</evidence>
<dbReference type="InterPro" id="IPR013783">
    <property type="entry name" value="Ig-like_fold"/>
</dbReference>